<keyword evidence="4 5" id="KW-0472">Membrane</keyword>
<keyword evidence="3 5" id="KW-1133">Transmembrane helix</keyword>
<dbReference type="Gene3D" id="1.20.1250.20">
    <property type="entry name" value="MFS general substrate transporter like domains"/>
    <property type="match status" value="1"/>
</dbReference>
<gene>
    <name evidence="6" type="ORF">ColLi_06466</name>
</gene>
<proteinExistence type="predicted"/>
<feature type="transmembrane region" description="Helical" evidence="5">
    <location>
        <begin position="144"/>
        <end position="163"/>
    </location>
</feature>
<dbReference type="InterPro" id="IPR036259">
    <property type="entry name" value="MFS_trans_sf"/>
</dbReference>
<keyword evidence="2 5" id="KW-0812">Transmembrane</keyword>
<evidence type="ECO:0000256" key="4">
    <source>
        <dbReference type="ARBA" id="ARBA00023136"/>
    </source>
</evidence>
<accession>A0AA37GMA3</accession>
<evidence type="ECO:0000313" key="7">
    <source>
        <dbReference type="Proteomes" id="UP001055172"/>
    </source>
</evidence>
<organism evidence="6 7">
    <name type="scientific">Colletotrichum liriopes</name>
    <dbReference type="NCBI Taxonomy" id="708192"/>
    <lineage>
        <taxon>Eukaryota</taxon>
        <taxon>Fungi</taxon>
        <taxon>Dikarya</taxon>
        <taxon>Ascomycota</taxon>
        <taxon>Pezizomycotina</taxon>
        <taxon>Sordariomycetes</taxon>
        <taxon>Hypocreomycetidae</taxon>
        <taxon>Glomerellales</taxon>
        <taxon>Glomerellaceae</taxon>
        <taxon>Colletotrichum</taxon>
        <taxon>Colletotrichum spaethianum species complex</taxon>
    </lineage>
</organism>
<feature type="transmembrane region" description="Helical" evidence="5">
    <location>
        <begin position="39"/>
        <end position="57"/>
    </location>
</feature>
<feature type="transmembrane region" description="Helical" evidence="5">
    <location>
        <begin position="287"/>
        <end position="309"/>
    </location>
</feature>
<keyword evidence="7" id="KW-1185">Reference proteome</keyword>
<feature type="transmembrane region" description="Helical" evidence="5">
    <location>
        <begin position="215"/>
        <end position="235"/>
    </location>
</feature>
<sequence length="310" mass="32570">MGATLIPNVDRNVAKFDPLGTILLVPAIWGGIKYSWGDARVWGCLLSFGLLSMALIVSQLWGGDNATIPPRVVRQRTVLAGALQMACSSAAMFTHIFFLPFYFQVVLGTTATGSGVRTLPYVVTMAVIGIVVGVGMARVSSHKPFAWVGTAIFVVGSGLLYTLKVDSHTATYVGFQVLIGVGTGISWQVPFVAVQRASAKGDDLKAGDVPIANALMAFFNSLGASMGISIAQNIFASSLKSRLASVSGITEGQMETIMNAGTGIGLRDPNILPSELLLPVLEQYNSAIGSTFIVAVVFSGLGFLASLLYD</sequence>
<feature type="transmembrane region" description="Helical" evidence="5">
    <location>
        <begin position="118"/>
        <end position="137"/>
    </location>
</feature>
<dbReference type="GO" id="GO:0005886">
    <property type="term" value="C:plasma membrane"/>
    <property type="evidence" value="ECO:0007669"/>
    <property type="project" value="TreeGrafter"/>
</dbReference>
<dbReference type="PANTHER" id="PTHR23501:SF198">
    <property type="entry name" value="AZOLE RESISTANCE PROTEIN 1-RELATED"/>
    <property type="match status" value="1"/>
</dbReference>
<dbReference type="PANTHER" id="PTHR23501">
    <property type="entry name" value="MAJOR FACILITATOR SUPERFAMILY"/>
    <property type="match status" value="1"/>
</dbReference>
<evidence type="ECO:0000256" key="1">
    <source>
        <dbReference type="ARBA" id="ARBA00004141"/>
    </source>
</evidence>
<evidence type="ECO:0000256" key="3">
    <source>
        <dbReference type="ARBA" id="ARBA00022989"/>
    </source>
</evidence>
<dbReference type="Proteomes" id="UP001055172">
    <property type="component" value="Unassembled WGS sequence"/>
</dbReference>
<evidence type="ECO:0000256" key="5">
    <source>
        <dbReference type="SAM" id="Phobius"/>
    </source>
</evidence>
<evidence type="ECO:0000256" key="2">
    <source>
        <dbReference type="ARBA" id="ARBA00022692"/>
    </source>
</evidence>
<dbReference type="AlphaFoldDB" id="A0AA37GMA3"/>
<comment type="caution">
    <text evidence="6">The sequence shown here is derived from an EMBL/GenBank/DDBJ whole genome shotgun (WGS) entry which is preliminary data.</text>
</comment>
<dbReference type="GO" id="GO:0022857">
    <property type="term" value="F:transmembrane transporter activity"/>
    <property type="evidence" value="ECO:0007669"/>
    <property type="project" value="TreeGrafter"/>
</dbReference>
<feature type="transmembrane region" description="Helical" evidence="5">
    <location>
        <begin position="78"/>
        <end position="98"/>
    </location>
</feature>
<protein>
    <submittedName>
        <fullName evidence="6">Efflux pump roqT</fullName>
    </submittedName>
</protein>
<reference evidence="6 7" key="1">
    <citation type="submission" date="2021-07" db="EMBL/GenBank/DDBJ databases">
        <title>Genome data of Colletotrichum spaethianum.</title>
        <authorList>
            <person name="Utami Y.D."/>
            <person name="Hiruma K."/>
        </authorList>
    </citation>
    <scope>NUCLEOTIDE SEQUENCE [LARGE SCALE GENOMIC DNA]</scope>
    <source>
        <strain evidence="6 7">MAFF 242679</strain>
    </source>
</reference>
<name>A0AA37GMA3_9PEZI</name>
<comment type="subcellular location">
    <subcellularLocation>
        <location evidence="1">Membrane</location>
        <topology evidence="1">Multi-pass membrane protein</topology>
    </subcellularLocation>
</comment>
<feature type="transmembrane region" description="Helical" evidence="5">
    <location>
        <begin position="175"/>
        <end position="194"/>
    </location>
</feature>
<dbReference type="SUPFAM" id="SSF103473">
    <property type="entry name" value="MFS general substrate transporter"/>
    <property type="match status" value="1"/>
</dbReference>
<evidence type="ECO:0000313" key="6">
    <source>
        <dbReference type="EMBL" id="GJC83628.1"/>
    </source>
</evidence>
<dbReference type="EMBL" id="BPPX01000012">
    <property type="protein sequence ID" value="GJC83628.1"/>
    <property type="molecule type" value="Genomic_DNA"/>
</dbReference>